<keyword evidence="1" id="KW-0472">Membrane</keyword>
<geneLocation type="plasmid" evidence="3">
    <name>pMaq22A_1p DNA</name>
</geneLocation>
<reference evidence="3" key="2">
    <citation type="submission" date="2015-01" db="EMBL/GenBank/DDBJ databases">
        <title>Complete genome sequence of Methylobacterium aquaticum strain 22A.</title>
        <authorList>
            <person name="Tani A."/>
            <person name="Ogura Y."/>
            <person name="Hayashi T."/>
        </authorList>
    </citation>
    <scope>NUCLEOTIDE SEQUENCE [LARGE SCALE GENOMIC DNA]</scope>
    <source>
        <strain evidence="3">MA-22A</strain>
        <plasmid evidence="3">Plasmid pMaq22A_1p DNA</plasmid>
    </source>
</reference>
<feature type="transmembrane region" description="Helical" evidence="1">
    <location>
        <begin position="67"/>
        <end position="89"/>
    </location>
</feature>
<dbReference type="AlphaFoldDB" id="A0A0C6F721"/>
<keyword evidence="1" id="KW-0812">Transmembrane</keyword>
<dbReference type="Proteomes" id="UP000061432">
    <property type="component" value="Plasmid pMaq22A_1p"/>
</dbReference>
<feature type="transmembrane region" description="Helical" evidence="1">
    <location>
        <begin position="36"/>
        <end position="61"/>
    </location>
</feature>
<evidence type="ECO:0000256" key="1">
    <source>
        <dbReference type="SAM" id="Phobius"/>
    </source>
</evidence>
<dbReference type="KEGG" id="maqu:Maq22A_1p31195"/>
<accession>A0A0C6F721</accession>
<reference evidence="2 3" key="1">
    <citation type="journal article" date="2015" name="Genome Announc.">
        <title>Complete Genome Sequence of Methylobacterium aquaticum Strain 22A, Isolated from Racomitrium japonicum Moss.</title>
        <authorList>
            <person name="Tani A."/>
            <person name="Ogura Y."/>
            <person name="Hayashi T."/>
            <person name="Kimbara K."/>
        </authorList>
    </citation>
    <scope>NUCLEOTIDE SEQUENCE [LARGE SCALE GENOMIC DNA]</scope>
    <source>
        <strain evidence="2 3">MA-22A</strain>
        <plasmid evidence="3">Plasmid pMaq22A_1p DNA</plasmid>
    </source>
</reference>
<name>A0A0C6F721_9HYPH</name>
<keyword evidence="1" id="KW-1133">Transmembrane helix</keyword>
<feature type="transmembrane region" description="Helical" evidence="1">
    <location>
        <begin position="12"/>
        <end position="29"/>
    </location>
</feature>
<protein>
    <submittedName>
        <fullName evidence="2">Uncharacterized protein</fullName>
    </submittedName>
</protein>
<evidence type="ECO:0000313" key="2">
    <source>
        <dbReference type="EMBL" id="BAQ48581.1"/>
    </source>
</evidence>
<keyword evidence="2" id="KW-0614">Plasmid</keyword>
<proteinExistence type="predicted"/>
<sequence>MTSEDRPRGRSVAVLAVRAVDVIVVLVVVRVAMRMAVIVMGVIVAVSMMTVVLAMITVAVIVVGVPVIVPVVMMVVPAGAVVVGLHLLLRAERAPERRRRAALAADQLGHRRVVEDVERVRRDLGLDVVAAELPGEAGEPKRVLGRDREERLRGGEDAHQAAVLEAHGVAVLQDRRPVEIEPEGEAAPRREVGAADRAGGMVEGDLVGDGVGAHGGFADDGGGTLHRVLAGVRAGGLSGSL</sequence>
<dbReference type="AntiFam" id="ANF00221">
    <property type="entry name" value="Shadow ORF (opposite ureE)"/>
</dbReference>
<dbReference type="EMBL" id="AP014705">
    <property type="protein sequence ID" value="BAQ48581.1"/>
    <property type="molecule type" value="Genomic_DNA"/>
</dbReference>
<organism evidence="2 3">
    <name type="scientific">Methylobacterium aquaticum</name>
    <dbReference type="NCBI Taxonomy" id="270351"/>
    <lineage>
        <taxon>Bacteria</taxon>
        <taxon>Pseudomonadati</taxon>
        <taxon>Pseudomonadota</taxon>
        <taxon>Alphaproteobacteria</taxon>
        <taxon>Hyphomicrobiales</taxon>
        <taxon>Methylobacteriaceae</taxon>
        <taxon>Methylobacterium</taxon>
    </lineage>
</organism>
<evidence type="ECO:0000313" key="3">
    <source>
        <dbReference type="Proteomes" id="UP000061432"/>
    </source>
</evidence>
<gene>
    <name evidence="2" type="ORF">Maq22A_1p31195</name>
</gene>